<sequence length="158" mass="16865">MSSGGEGEGSPDRQRGRRRRGGRVRCGGGKAPGHGSGGVVAECGVSGGMAQYIEVPAKLFLEEFACMLDLGPPTITGRHSSTGLHIVGVQVVCLHGRVVEVEKLCAELLTIVRSSDKNEVMFLERFTHRLYHRVRYLSETITVLQRGGGVSDNSSGSV</sequence>
<reference evidence="2" key="1">
    <citation type="submission" date="2015-04" db="UniProtKB">
        <authorList>
            <consortium name="EnsemblPlants"/>
        </authorList>
    </citation>
    <scope>IDENTIFICATION</scope>
</reference>
<keyword evidence="3" id="KW-1185">Reference proteome</keyword>
<dbReference type="AlphaFoldDB" id="A0A0E0F4E8"/>
<evidence type="ECO:0000313" key="3">
    <source>
        <dbReference type="Proteomes" id="UP000008021"/>
    </source>
</evidence>
<dbReference type="EnsemblPlants" id="OMERI11G07670.1">
    <property type="protein sequence ID" value="OMERI11G07670.1"/>
    <property type="gene ID" value="OMERI11G07670"/>
</dbReference>
<accession>A0A0E0F4E8</accession>
<dbReference type="Proteomes" id="UP000008021">
    <property type="component" value="Chromosome 11"/>
</dbReference>
<feature type="region of interest" description="Disordered" evidence="1">
    <location>
        <begin position="1"/>
        <end position="34"/>
    </location>
</feature>
<organism evidence="2">
    <name type="scientific">Oryza meridionalis</name>
    <dbReference type="NCBI Taxonomy" id="40149"/>
    <lineage>
        <taxon>Eukaryota</taxon>
        <taxon>Viridiplantae</taxon>
        <taxon>Streptophyta</taxon>
        <taxon>Embryophyta</taxon>
        <taxon>Tracheophyta</taxon>
        <taxon>Spermatophyta</taxon>
        <taxon>Magnoliopsida</taxon>
        <taxon>Liliopsida</taxon>
        <taxon>Poales</taxon>
        <taxon>Poaceae</taxon>
        <taxon>BOP clade</taxon>
        <taxon>Oryzoideae</taxon>
        <taxon>Oryzeae</taxon>
        <taxon>Oryzinae</taxon>
        <taxon>Oryza</taxon>
    </lineage>
</organism>
<evidence type="ECO:0000256" key="1">
    <source>
        <dbReference type="SAM" id="MobiDB-lite"/>
    </source>
</evidence>
<proteinExistence type="predicted"/>
<evidence type="ECO:0000313" key="2">
    <source>
        <dbReference type="EnsemblPlants" id="OMERI11G07670.1"/>
    </source>
</evidence>
<dbReference type="Gramene" id="OMERI11G07670.1">
    <property type="protein sequence ID" value="OMERI11G07670.1"/>
    <property type="gene ID" value="OMERI11G07670"/>
</dbReference>
<name>A0A0E0F4E8_9ORYZ</name>
<feature type="compositionally biased region" description="Gly residues" evidence="1">
    <location>
        <begin position="24"/>
        <end position="34"/>
    </location>
</feature>
<protein>
    <submittedName>
        <fullName evidence="2">Uncharacterized protein</fullName>
    </submittedName>
</protein>
<dbReference type="HOGENOM" id="CLU_1672076_0_0_1"/>
<reference evidence="2" key="2">
    <citation type="submission" date="2018-05" db="EMBL/GenBank/DDBJ databases">
        <title>OmerRS3 (Oryza meridionalis Reference Sequence Version 3).</title>
        <authorList>
            <person name="Zhang J."/>
            <person name="Kudrna D."/>
            <person name="Lee S."/>
            <person name="Talag J."/>
            <person name="Welchert J."/>
            <person name="Wing R.A."/>
        </authorList>
    </citation>
    <scope>NUCLEOTIDE SEQUENCE [LARGE SCALE GENOMIC DNA]</scope>
    <source>
        <strain evidence="2">cv. OR44</strain>
    </source>
</reference>